<dbReference type="InterPro" id="IPR031705">
    <property type="entry name" value="Glyco_hydro_36_C"/>
</dbReference>
<dbReference type="GO" id="GO:0004557">
    <property type="term" value="F:alpha-galactosidase activity"/>
    <property type="evidence" value="ECO:0007669"/>
    <property type="project" value="UniProtKB-UniRule"/>
</dbReference>
<comment type="similarity">
    <text evidence="5">Belongs to the glycosyl hydrolase.</text>
</comment>
<evidence type="ECO:0000256" key="4">
    <source>
        <dbReference type="ARBA" id="ARBA00023295"/>
    </source>
</evidence>
<organism evidence="9 10">
    <name type="scientific">Eisenbergiella massiliensis</name>
    <dbReference type="NCBI Taxonomy" id="1720294"/>
    <lineage>
        <taxon>Bacteria</taxon>
        <taxon>Bacillati</taxon>
        <taxon>Bacillota</taxon>
        <taxon>Clostridia</taxon>
        <taxon>Lachnospirales</taxon>
        <taxon>Lachnospiraceae</taxon>
        <taxon>Eisenbergiella</taxon>
    </lineage>
</organism>
<feature type="domain" description="Glycosyl hydrolase family 36 N-terminal" evidence="8">
    <location>
        <begin position="31"/>
        <end position="286"/>
    </location>
</feature>
<accession>A0A3E3HUY7</accession>
<keyword evidence="3 5" id="KW-0378">Hydrolase</keyword>
<evidence type="ECO:0000256" key="1">
    <source>
        <dbReference type="ARBA" id="ARBA00001255"/>
    </source>
</evidence>
<evidence type="ECO:0000259" key="7">
    <source>
        <dbReference type="Pfam" id="PF16874"/>
    </source>
</evidence>
<reference evidence="9" key="1">
    <citation type="submission" date="2018-08" db="EMBL/GenBank/DDBJ databases">
        <title>A genome reference for cultivated species of the human gut microbiota.</title>
        <authorList>
            <person name="Zou Y."/>
            <person name="Xue W."/>
            <person name="Luo G."/>
        </authorList>
    </citation>
    <scope>NUCLEOTIDE SEQUENCE [LARGE SCALE GENOMIC DNA]</scope>
    <source>
        <strain evidence="9">TF05-5AC</strain>
    </source>
</reference>
<comment type="catalytic activity">
    <reaction evidence="1 5">
        <text>Hydrolysis of terminal, non-reducing alpha-D-galactose residues in alpha-D-galactosides, including galactose oligosaccharides, galactomannans and galactolipids.</text>
        <dbReference type="EC" id="3.2.1.22"/>
    </reaction>
</comment>
<dbReference type="Pfam" id="PF16874">
    <property type="entry name" value="Glyco_hydro_36C"/>
    <property type="match status" value="1"/>
</dbReference>
<dbReference type="PANTHER" id="PTHR43053:SF3">
    <property type="entry name" value="ALPHA-GALACTOSIDASE C-RELATED"/>
    <property type="match status" value="1"/>
</dbReference>
<dbReference type="InterPro" id="IPR013780">
    <property type="entry name" value="Glyco_hydro_b"/>
</dbReference>
<dbReference type="InterPro" id="IPR050985">
    <property type="entry name" value="Alpha-glycosidase_related"/>
</dbReference>
<sequence length="730" mass="82116">MAITYNEATQIFTLQTAGSTYQMMVGRYNILQHLYYGRKVEGSTMDYLLWSSDSGFSGNPYEAGSDRTFSLDIQPQEYPSAGVGDYRTSCIEVVNPDGTRAADFRYVSHEITAGAYKVTGMPAVYDENGESSTLTILMKDTATGLELVLKYGVFEKEDVITRAAELRNTAKGTISLEKMLSVCLDMGFGEWEMIHFHGRHAMERQMERTPLCHGTVSVGSRRGTSSHHHNPSLILCTPQTTEDAGDCYGMAFVYSSNFLAGAEVDQMGQTRVVMGIHPENFCFRLEPGETFETPQVIMSYSGSGFTQLSHNFHRIISDHICRGKYKYARRPILINNWEATYFNFDEEKILKIASQAADLGIEMLVLDDGWFGKRNDDNSGLGDWYVNLEKLPANLSSLSEKVNAMGMKFGLWFEPEMISEDSDLYRAHPDWALQIPGRKPNRSRFQLVLDMSRQEVRDYLFERMSDILSHAHIDYVKWDMNRSMCDIYSASLPKEKQGEVYHRCMLGVYELLERLTAAFPDLMIEGCSGGGGRFDAAMLYYSPQIWCSDDTDAIERLDIQYGTSFLYPVGAVGSHVSACPNHQTGRITPFATRGVVAMAGSFGYELDLNTLPEEEKEQVKKQVADYKKYYELVHQGDYYRLNAPGDGKEFVAWSFVSADKKQALFNLVITHVRANNKPIFVKLKGLDASAKYRLEDGRVISGSALMNAGISIPSVSGEFRAIQFELKAEE</sequence>
<dbReference type="FunFam" id="3.20.20.70:FF:000118">
    <property type="entry name" value="Alpha-galactosidase"/>
    <property type="match status" value="1"/>
</dbReference>
<dbReference type="Pfam" id="PF02065">
    <property type="entry name" value="Melibiase"/>
    <property type="match status" value="1"/>
</dbReference>
<dbReference type="InterPro" id="IPR002252">
    <property type="entry name" value="Glyco_hydro_36"/>
</dbReference>
<dbReference type="CDD" id="cd14791">
    <property type="entry name" value="GH36"/>
    <property type="match status" value="1"/>
</dbReference>
<dbReference type="PROSITE" id="PS00512">
    <property type="entry name" value="ALPHA_GALACTOSIDASE"/>
    <property type="match status" value="1"/>
</dbReference>
<dbReference type="Gene3D" id="2.70.98.60">
    <property type="entry name" value="alpha-galactosidase from lactobacil brevis"/>
    <property type="match status" value="1"/>
</dbReference>
<comment type="caution">
    <text evidence="9">The sequence shown here is derived from an EMBL/GenBank/DDBJ whole genome shotgun (WGS) entry which is preliminary data.</text>
</comment>
<dbReference type="EMBL" id="QVLV01000041">
    <property type="protein sequence ID" value="RGE55646.1"/>
    <property type="molecule type" value="Genomic_DNA"/>
</dbReference>
<dbReference type="EC" id="3.2.1.22" evidence="2 5"/>
<dbReference type="GeneID" id="97990686"/>
<dbReference type="SUPFAM" id="SSF51445">
    <property type="entry name" value="(Trans)glycosidases"/>
    <property type="match status" value="1"/>
</dbReference>
<name>A0A3E3HUY7_9FIRM</name>
<dbReference type="RefSeq" id="WP_035321629.1">
    <property type="nucleotide sequence ID" value="NZ_QVLV01000041.1"/>
</dbReference>
<evidence type="ECO:0000256" key="5">
    <source>
        <dbReference type="PIRNR" id="PIRNR005536"/>
    </source>
</evidence>
<evidence type="ECO:0000313" key="10">
    <source>
        <dbReference type="Proteomes" id="UP000260812"/>
    </source>
</evidence>
<keyword evidence="10" id="KW-1185">Reference proteome</keyword>
<dbReference type="InterPro" id="IPR031704">
    <property type="entry name" value="Glyco_hydro_36_N"/>
</dbReference>
<dbReference type="PANTHER" id="PTHR43053">
    <property type="entry name" value="GLYCOSIDASE FAMILY 31"/>
    <property type="match status" value="1"/>
</dbReference>
<feature type="active site" description="Nucleophile" evidence="6">
    <location>
        <position position="479"/>
    </location>
</feature>
<dbReference type="GO" id="GO:0016052">
    <property type="term" value="P:carbohydrate catabolic process"/>
    <property type="evidence" value="ECO:0007669"/>
    <property type="project" value="InterPro"/>
</dbReference>
<dbReference type="Proteomes" id="UP000260812">
    <property type="component" value="Unassembled WGS sequence"/>
</dbReference>
<evidence type="ECO:0000256" key="6">
    <source>
        <dbReference type="PIRSR" id="PIRSR005536-1"/>
    </source>
</evidence>
<dbReference type="InterPro" id="IPR038417">
    <property type="entry name" value="Alpga-gal_N_sf"/>
</dbReference>
<evidence type="ECO:0000259" key="8">
    <source>
        <dbReference type="Pfam" id="PF16875"/>
    </source>
</evidence>
<protein>
    <recommendedName>
        <fullName evidence="2 5">Alpha-galactosidase</fullName>
        <ecNumber evidence="2 5">3.2.1.22</ecNumber>
    </recommendedName>
</protein>
<evidence type="ECO:0000256" key="2">
    <source>
        <dbReference type="ARBA" id="ARBA00012755"/>
    </source>
</evidence>
<dbReference type="PRINTS" id="PR00743">
    <property type="entry name" value="GLHYDRLASE36"/>
</dbReference>
<dbReference type="Pfam" id="PF16875">
    <property type="entry name" value="Glyco_hydro_36N"/>
    <property type="match status" value="1"/>
</dbReference>
<dbReference type="Gene3D" id="2.60.40.1180">
    <property type="entry name" value="Golgi alpha-mannosidase II"/>
    <property type="match status" value="1"/>
</dbReference>
<dbReference type="InterPro" id="IPR000111">
    <property type="entry name" value="Glyco_hydro_27/36_CS"/>
</dbReference>
<dbReference type="InterPro" id="IPR017853">
    <property type="entry name" value="GH"/>
</dbReference>
<evidence type="ECO:0000313" key="9">
    <source>
        <dbReference type="EMBL" id="RGE55646.1"/>
    </source>
</evidence>
<dbReference type="PIRSF" id="PIRSF005536">
    <property type="entry name" value="Agal"/>
    <property type="match status" value="1"/>
</dbReference>
<dbReference type="Gene3D" id="3.20.20.70">
    <property type="entry name" value="Aldolase class I"/>
    <property type="match status" value="1"/>
</dbReference>
<dbReference type="InterPro" id="IPR013785">
    <property type="entry name" value="Aldolase_TIM"/>
</dbReference>
<keyword evidence="4 5" id="KW-0326">Glycosidase</keyword>
<feature type="domain" description="Glycosyl hydrolase family 36 C-terminal" evidence="7">
    <location>
        <begin position="651"/>
        <end position="726"/>
    </location>
</feature>
<dbReference type="AlphaFoldDB" id="A0A3E3HUY7"/>
<feature type="active site" description="Proton donor" evidence="6">
    <location>
        <position position="549"/>
    </location>
</feature>
<evidence type="ECO:0000256" key="3">
    <source>
        <dbReference type="ARBA" id="ARBA00022801"/>
    </source>
</evidence>
<gene>
    <name evidence="9" type="ORF">DXC51_28490</name>
</gene>
<proteinExistence type="inferred from homology"/>